<sequence length="70" mass="8129">MTTFKINYQKLGSNEAEEYRNVSVVGYYGSKDCRNLGMTVLVPERQWEKDSGVRRMDYLGIQSMEVEVTK</sequence>
<name>A0A382RFB1_9ZZZZ</name>
<organism evidence="1">
    <name type="scientific">marine metagenome</name>
    <dbReference type="NCBI Taxonomy" id="408172"/>
    <lineage>
        <taxon>unclassified sequences</taxon>
        <taxon>metagenomes</taxon>
        <taxon>ecological metagenomes</taxon>
    </lineage>
</organism>
<proteinExistence type="predicted"/>
<reference evidence="1" key="1">
    <citation type="submission" date="2018-05" db="EMBL/GenBank/DDBJ databases">
        <authorList>
            <person name="Lanie J.A."/>
            <person name="Ng W.-L."/>
            <person name="Kazmierczak K.M."/>
            <person name="Andrzejewski T.M."/>
            <person name="Davidsen T.M."/>
            <person name="Wayne K.J."/>
            <person name="Tettelin H."/>
            <person name="Glass J.I."/>
            <person name="Rusch D."/>
            <person name="Podicherti R."/>
            <person name="Tsui H.-C.T."/>
            <person name="Winkler M.E."/>
        </authorList>
    </citation>
    <scope>NUCLEOTIDE SEQUENCE</scope>
</reference>
<accession>A0A382RFB1</accession>
<evidence type="ECO:0000313" key="1">
    <source>
        <dbReference type="EMBL" id="SVC96394.1"/>
    </source>
</evidence>
<protein>
    <submittedName>
        <fullName evidence="1">Uncharacterized protein</fullName>
    </submittedName>
</protein>
<dbReference type="AlphaFoldDB" id="A0A382RFB1"/>
<dbReference type="EMBL" id="UINC01121317">
    <property type="protein sequence ID" value="SVC96394.1"/>
    <property type="molecule type" value="Genomic_DNA"/>
</dbReference>
<gene>
    <name evidence="1" type="ORF">METZ01_LOCUS349248</name>
</gene>